<evidence type="ECO:0000256" key="1">
    <source>
        <dbReference type="ARBA" id="ARBA00004141"/>
    </source>
</evidence>
<feature type="transmembrane region" description="Helical" evidence="9">
    <location>
        <begin position="70"/>
        <end position="92"/>
    </location>
</feature>
<dbReference type="Gene3D" id="2.60.120.10">
    <property type="entry name" value="Jelly Rolls"/>
    <property type="match status" value="1"/>
</dbReference>
<keyword evidence="3 9" id="KW-0812">Transmembrane</keyword>
<dbReference type="GO" id="GO:0005216">
    <property type="term" value="F:monoatomic ion channel activity"/>
    <property type="evidence" value="ECO:0007669"/>
    <property type="project" value="InterPro"/>
</dbReference>
<evidence type="ECO:0000256" key="7">
    <source>
        <dbReference type="SAM" id="Coils"/>
    </source>
</evidence>
<dbReference type="PANTHER" id="PTHR47823">
    <property type="entry name" value="ION_TRANS DOMAIN-CONTAINING PROTEIN"/>
    <property type="match status" value="1"/>
</dbReference>
<evidence type="ECO:0000256" key="6">
    <source>
        <dbReference type="ARBA" id="ARBA00023136"/>
    </source>
</evidence>
<protein>
    <submittedName>
        <fullName evidence="11">Cation channel family protein</fullName>
    </submittedName>
</protein>
<evidence type="ECO:0000256" key="3">
    <source>
        <dbReference type="ARBA" id="ARBA00022692"/>
    </source>
</evidence>
<sequence length="702" mass="82794">MSYEEKQAELIRRRKLLYGVKDIEKLISKSRETQQYMQKSKQDQSTSSSNKKSKDCKDRLIISQRSQCKAFFDIWMLILVGYSCFTTIYQYYYIDHKYSVSFGIEVDGVFSNIDDVVTGFFGMDLLTSNTNTSQKSSMLIDFMMEYQDQETFQMIRDHKKIAKKYIMGGWFFIDFAATFPINYVVGGSVLWSRLLRLFRLPQLIKILDLSRFNRSSNRQDRIVAQYILMYSYKIFRLIIIAIIITYFVGCFWYLISSNLNSDDNYDQSFVAKYFVDVPEDYDRLIISCYFALTTLSTVGYGDLVPQTQVEMIFGILVMLCGVGFFSYIMSSFIEIISNYDKKMGAVDKGTELHNWMTLLTRFTNNKPLPKSLINQIDNHFSYYWNNDRLASLSKKNEYLNALPRSIKRNVQFITSLTLKQIMIHYLFDDIFYKFRFFFNSQKYKDSKFLYDISFGLKPRKFETNDDEKLIYDEEDEVSEMYFIQEGTVGIGYYLFSQGLSKKQYKLGIFMKDNSFICDYYVCNNKKSEFIFIAVSEVKAFALSKRFLLHNIFEKYPDIASEIKEQSYYRYKKNVKNRLIKHRQEHLEEINKKSSYKYIQVREKSDGAIIHQHGGEKPSQGNLESRAEMQNDIKLGKEQGETDLNSILKRRIEGIQNEMSKFNQNISEFAETCDTELNNLIGNINLLQRNLGYLNQQFQQQTQ</sequence>
<feature type="transmembrane region" description="Helical" evidence="9">
    <location>
        <begin position="234"/>
        <end position="255"/>
    </location>
</feature>
<dbReference type="PANTHER" id="PTHR47823:SF9">
    <property type="entry name" value="CHROMOSOME UNDETERMINED SCAFFOLD_10, WHOLE GENOME SHOTGUN SEQUENCE"/>
    <property type="match status" value="1"/>
</dbReference>
<evidence type="ECO:0000256" key="5">
    <source>
        <dbReference type="ARBA" id="ARBA00023065"/>
    </source>
</evidence>
<dbReference type="InterPro" id="IPR000595">
    <property type="entry name" value="cNMP-bd_dom"/>
</dbReference>
<reference evidence="11 12" key="1">
    <citation type="submission" date="2014-06" db="EMBL/GenBank/DDBJ databases">
        <authorList>
            <person name="Swart Estienne"/>
        </authorList>
    </citation>
    <scope>NUCLEOTIDE SEQUENCE [LARGE SCALE GENOMIC DNA]</scope>
    <source>
        <strain evidence="11 12">130c</strain>
    </source>
</reference>
<feature type="transmembrane region" description="Helical" evidence="9">
    <location>
        <begin position="311"/>
        <end position="333"/>
    </location>
</feature>
<dbReference type="InParanoid" id="A0A077ZRB1"/>
<keyword evidence="4 9" id="KW-1133">Transmembrane helix</keyword>
<evidence type="ECO:0000259" key="10">
    <source>
        <dbReference type="Pfam" id="PF00520"/>
    </source>
</evidence>
<evidence type="ECO:0000256" key="8">
    <source>
        <dbReference type="SAM" id="MobiDB-lite"/>
    </source>
</evidence>
<proteinExistence type="predicted"/>
<keyword evidence="5" id="KW-0406">Ion transport</keyword>
<dbReference type="SUPFAM" id="SSF81324">
    <property type="entry name" value="Voltage-gated potassium channels"/>
    <property type="match status" value="1"/>
</dbReference>
<evidence type="ECO:0000313" key="11">
    <source>
        <dbReference type="EMBL" id="CDW72458.1"/>
    </source>
</evidence>
<feature type="region of interest" description="Disordered" evidence="8">
    <location>
        <begin position="31"/>
        <end position="53"/>
    </location>
</feature>
<evidence type="ECO:0000256" key="4">
    <source>
        <dbReference type="ARBA" id="ARBA00022989"/>
    </source>
</evidence>
<dbReference type="AlphaFoldDB" id="A0A077ZRB1"/>
<name>A0A077ZRB1_STYLE</name>
<comment type="subcellular location">
    <subcellularLocation>
        <location evidence="1">Membrane</location>
        <topology evidence="1">Multi-pass membrane protein</topology>
    </subcellularLocation>
</comment>
<dbReference type="OMA" id="RRTYINS"/>
<feature type="transmembrane region" description="Helical" evidence="9">
    <location>
        <begin position="284"/>
        <end position="304"/>
    </location>
</feature>
<keyword evidence="12" id="KW-1185">Reference proteome</keyword>
<dbReference type="CDD" id="cd00038">
    <property type="entry name" value="CAP_ED"/>
    <property type="match status" value="1"/>
</dbReference>
<dbReference type="InterPro" id="IPR005821">
    <property type="entry name" value="Ion_trans_dom"/>
</dbReference>
<feature type="transmembrane region" description="Helical" evidence="9">
    <location>
        <begin position="170"/>
        <end position="191"/>
    </location>
</feature>
<keyword evidence="6 9" id="KW-0472">Membrane</keyword>
<dbReference type="Pfam" id="PF00520">
    <property type="entry name" value="Ion_trans"/>
    <property type="match status" value="1"/>
</dbReference>
<dbReference type="EMBL" id="CCKQ01001353">
    <property type="protein sequence ID" value="CDW72458.1"/>
    <property type="molecule type" value="Genomic_DNA"/>
</dbReference>
<keyword evidence="2" id="KW-0813">Transport</keyword>
<keyword evidence="7" id="KW-0175">Coiled coil</keyword>
<dbReference type="GO" id="GO:0016020">
    <property type="term" value="C:membrane"/>
    <property type="evidence" value="ECO:0007669"/>
    <property type="project" value="UniProtKB-SubCell"/>
</dbReference>
<dbReference type="InterPro" id="IPR014710">
    <property type="entry name" value="RmlC-like_jellyroll"/>
</dbReference>
<feature type="coiled-coil region" evidence="7">
    <location>
        <begin position="644"/>
        <end position="671"/>
    </location>
</feature>
<evidence type="ECO:0000313" key="12">
    <source>
        <dbReference type="Proteomes" id="UP000039865"/>
    </source>
</evidence>
<dbReference type="OrthoDB" id="417811at2759"/>
<dbReference type="SUPFAM" id="SSF51206">
    <property type="entry name" value="cAMP-binding domain-like"/>
    <property type="match status" value="1"/>
</dbReference>
<accession>A0A077ZRB1</accession>
<evidence type="ECO:0000256" key="9">
    <source>
        <dbReference type="SAM" id="Phobius"/>
    </source>
</evidence>
<dbReference type="Gene3D" id="1.10.287.70">
    <property type="match status" value="1"/>
</dbReference>
<dbReference type="InterPro" id="IPR018490">
    <property type="entry name" value="cNMP-bd_dom_sf"/>
</dbReference>
<dbReference type="Proteomes" id="UP000039865">
    <property type="component" value="Unassembled WGS sequence"/>
</dbReference>
<evidence type="ECO:0000256" key="2">
    <source>
        <dbReference type="ARBA" id="ARBA00022448"/>
    </source>
</evidence>
<feature type="domain" description="Ion transport" evidence="10">
    <location>
        <begin position="71"/>
        <end position="340"/>
    </location>
</feature>
<gene>
    <name evidence="11" type="primary">Contig820.g889</name>
    <name evidence="11" type="ORF">STYLEM_1418</name>
</gene>
<organism evidence="11 12">
    <name type="scientific">Stylonychia lemnae</name>
    <name type="common">Ciliate</name>
    <dbReference type="NCBI Taxonomy" id="5949"/>
    <lineage>
        <taxon>Eukaryota</taxon>
        <taxon>Sar</taxon>
        <taxon>Alveolata</taxon>
        <taxon>Ciliophora</taxon>
        <taxon>Intramacronucleata</taxon>
        <taxon>Spirotrichea</taxon>
        <taxon>Stichotrichia</taxon>
        <taxon>Sporadotrichida</taxon>
        <taxon>Oxytrichidae</taxon>
        <taxon>Stylonychinae</taxon>
        <taxon>Stylonychia</taxon>
    </lineage>
</organism>